<evidence type="ECO:0000313" key="1">
    <source>
        <dbReference type="EMBL" id="KAI8546888.1"/>
    </source>
</evidence>
<proteinExistence type="predicted"/>
<sequence>MEEFCEMCECWGHPVYTCSAFYALKKAYRNNQVRVSVINQRWDPYPNTYNLGWSYHPSFSWWYSESPVPPQALPLPSQEIQLFEPPQDHMTQFGSLFQDPQGFDPYSTGPPPELAYRLHDEKLEERAQTLVRSQMTFTAETTQAIGNLRSQLTQLTEAVGQIQQEWETFPSPPQVHRREKVDPLLTEGGVDEGLVEPSELGANTELIAQCPPLESNVTVEPPLIPPLSLM</sequence>
<protein>
    <submittedName>
        <fullName evidence="1">Uncharacterized protein</fullName>
    </submittedName>
</protein>
<reference evidence="1" key="1">
    <citation type="submission" date="2022-02" db="EMBL/GenBank/DDBJ databases">
        <title>Plant Genome Project.</title>
        <authorList>
            <person name="Zhang R.-G."/>
        </authorList>
    </citation>
    <scope>NUCLEOTIDE SEQUENCE</scope>
    <source>
        <strain evidence="1">AT1</strain>
    </source>
</reference>
<dbReference type="Proteomes" id="UP001062846">
    <property type="component" value="Chromosome 7"/>
</dbReference>
<gene>
    <name evidence="1" type="ORF">RHMOL_Rhmol07G0154300</name>
</gene>
<name>A0ACC0N0Q3_RHOML</name>
<accession>A0ACC0N0Q3</accession>
<keyword evidence="2" id="KW-1185">Reference proteome</keyword>
<organism evidence="1 2">
    <name type="scientific">Rhododendron molle</name>
    <name type="common">Chinese azalea</name>
    <name type="synonym">Azalea mollis</name>
    <dbReference type="NCBI Taxonomy" id="49168"/>
    <lineage>
        <taxon>Eukaryota</taxon>
        <taxon>Viridiplantae</taxon>
        <taxon>Streptophyta</taxon>
        <taxon>Embryophyta</taxon>
        <taxon>Tracheophyta</taxon>
        <taxon>Spermatophyta</taxon>
        <taxon>Magnoliopsida</taxon>
        <taxon>eudicotyledons</taxon>
        <taxon>Gunneridae</taxon>
        <taxon>Pentapetalae</taxon>
        <taxon>asterids</taxon>
        <taxon>Ericales</taxon>
        <taxon>Ericaceae</taxon>
        <taxon>Ericoideae</taxon>
        <taxon>Rhodoreae</taxon>
        <taxon>Rhododendron</taxon>
    </lineage>
</organism>
<comment type="caution">
    <text evidence="1">The sequence shown here is derived from an EMBL/GenBank/DDBJ whole genome shotgun (WGS) entry which is preliminary data.</text>
</comment>
<dbReference type="EMBL" id="CM046394">
    <property type="protein sequence ID" value="KAI8546888.1"/>
    <property type="molecule type" value="Genomic_DNA"/>
</dbReference>
<evidence type="ECO:0000313" key="2">
    <source>
        <dbReference type="Proteomes" id="UP001062846"/>
    </source>
</evidence>